<keyword evidence="13" id="KW-0732">Signal</keyword>
<dbReference type="GeneTree" id="ENSGT00940000162498"/>
<dbReference type="SMART" id="SM00920">
    <property type="entry name" value="MHC_II_alpha"/>
    <property type="match status" value="1"/>
</dbReference>
<accession>A0A5F8G8X6</accession>
<dbReference type="GO" id="GO:0019886">
    <property type="term" value="P:antigen processing and presentation of exogenous peptide antigen via MHC class II"/>
    <property type="evidence" value="ECO:0000318"/>
    <property type="project" value="GO_Central"/>
</dbReference>
<evidence type="ECO:0000256" key="3">
    <source>
        <dbReference type="ARBA" id="ARBA00022692"/>
    </source>
</evidence>
<dbReference type="PANTHER" id="PTHR19944">
    <property type="entry name" value="MHC CLASS II-RELATED"/>
    <property type="match status" value="1"/>
</dbReference>
<dbReference type="InParanoid" id="A0A5F8G8X6"/>
<dbReference type="GO" id="GO:0050778">
    <property type="term" value="P:positive regulation of immune response"/>
    <property type="evidence" value="ECO:0000318"/>
    <property type="project" value="GO_Central"/>
</dbReference>
<keyword evidence="6" id="KW-1064">Adaptive immunity</keyword>
<keyword evidence="10" id="KW-0491">MHC II</keyword>
<dbReference type="GO" id="GO:0042605">
    <property type="term" value="F:peptide antigen binding"/>
    <property type="evidence" value="ECO:0000318"/>
    <property type="project" value="GO_Central"/>
</dbReference>
<keyword evidence="4" id="KW-0391">Immunity</keyword>
<dbReference type="Gene3D" id="3.10.320.10">
    <property type="entry name" value="Class II Histocompatibility Antigen, M Beta Chain, Chain B, domain 1"/>
    <property type="match status" value="1"/>
</dbReference>
<dbReference type="InterPro" id="IPR014745">
    <property type="entry name" value="MHC_II_a/b_N"/>
</dbReference>
<feature type="chain" id="PRO_5023848779" evidence="13">
    <location>
        <begin position="26"/>
        <end position="264"/>
    </location>
</feature>
<evidence type="ECO:0000256" key="13">
    <source>
        <dbReference type="SAM" id="SignalP"/>
    </source>
</evidence>
<dbReference type="InterPro" id="IPR036179">
    <property type="entry name" value="Ig-like_dom_sf"/>
</dbReference>
<organism evidence="15 16">
    <name type="scientific">Monodelphis domestica</name>
    <name type="common">Gray short-tailed opossum</name>
    <dbReference type="NCBI Taxonomy" id="13616"/>
    <lineage>
        <taxon>Eukaryota</taxon>
        <taxon>Metazoa</taxon>
        <taxon>Chordata</taxon>
        <taxon>Craniata</taxon>
        <taxon>Vertebrata</taxon>
        <taxon>Euteleostomi</taxon>
        <taxon>Mammalia</taxon>
        <taxon>Metatheria</taxon>
        <taxon>Didelphimorphia</taxon>
        <taxon>Didelphidae</taxon>
        <taxon>Monodelphis</taxon>
    </lineage>
</organism>
<keyword evidence="9" id="KW-0325">Glycoprotein</keyword>
<dbReference type="InterPro" id="IPR003597">
    <property type="entry name" value="Ig_C1-set"/>
</dbReference>
<dbReference type="GO" id="GO:0002503">
    <property type="term" value="P:peptide antigen assembly with MHC class II protein complex"/>
    <property type="evidence" value="ECO:0000318"/>
    <property type="project" value="GO_Central"/>
</dbReference>
<dbReference type="SUPFAM" id="SSF54452">
    <property type="entry name" value="MHC antigen-recognition domain"/>
    <property type="match status" value="1"/>
</dbReference>
<reference evidence="15" key="2">
    <citation type="submission" date="2025-08" db="UniProtKB">
        <authorList>
            <consortium name="Ensembl"/>
        </authorList>
    </citation>
    <scope>IDENTIFICATION</scope>
</reference>
<dbReference type="PROSITE" id="PS50835">
    <property type="entry name" value="IG_LIKE"/>
    <property type="match status" value="1"/>
</dbReference>
<comment type="subcellular location">
    <subcellularLocation>
        <location evidence="1">Membrane</location>
        <topology evidence="1">Single-pass type I membrane protein</topology>
    </subcellularLocation>
</comment>
<proteinExistence type="inferred from homology"/>
<dbReference type="InterPro" id="IPR011162">
    <property type="entry name" value="MHC_I/II-like_Ag-recog"/>
</dbReference>
<evidence type="ECO:0000256" key="11">
    <source>
        <dbReference type="RuleBase" id="RU004238"/>
    </source>
</evidence>
<dbReference type="CDD" id="cd05767">
    <property type="entry name" value="IgC1_MHC_II_alpha"/>
    <property type="match status" value="1"/>
</dbReference>
<dbReference type="Ensembl" id="ENSMODT00000070366.1">
    <property type="protein sequence ID" value="ENSMODP00000043933.1"/>
    <property type="gene ID" value="ENSMODG00000036691.1"/>
</dbReference>
<dbReference type="Proteomes" id="UP000002280">
    <property type="component" value="Chromosome 2"/>
</dbReference>
<dbReference type="Bgee" id="ENSMODG00000036691">
    <property type="expression patterns" value="Expressed in blood and 2 other cell types or tissues"/>
</dbReference>
<dbReference type="PANTHER" id="PTHR19944:SF64">
    <property type="entry name" value="HLA CLASS II HISTOCOMPATIBILITY ANTIGEN, DP ALPHA 1 CHAIN"/>
    <property type="match status" value="1"/>
</dbReference>
<dbReference type="Pfam" id="PF00993">
    <property type="entry name" value="MHC_II_alpha"/>
    <property type="match status" value="1"/>
</dbReference>
<dbReference type="PROSITE" id="PS00290">
    <property type="entry name" value="IG_MHC"/>
    <property type="match status" value="1"/>
</dbReference>
<feature type="signal peptide" evidence="13">
    <location>
        <begin position="1"/>
        <end position="25"/>
    </location>
</feature>
<dbReference type="InterPro" id="IPR001003">
    <property type="entry name" value="MHC_II_a_N"/>
</dbReference>
<dbReference type="KEGG" id="mdo:100025932"/>
<evidence type="ECO:0000256" key="6">
    <source>
        <dbReference type="ARBA" id="ARBA00023130"/>
    </source>
</evidence>
<dbReference type="GO" id="GO:0023026">
    <property type="term" value="F:MHC class II protein complex binding"/>
    <property type="evidence" value="ECO:0000318"/>
    <property type="project" value="GO_Central"/>
</dbReference>
<dbReference type="GO" id="GO:0005765">
    <property type="term" value="C:lysosomal membrane"/>
    <property type="evidence" value="ECO:0000318"/>
    <property type="project" value="GO_Central"/>
</dbReference>
<evidence type="ECO:0000256" key="5">
    <source>
        <dbReference type="ARBA" id="ARBA00022989"/>
    </source>
</evidence>
<dbReference type="AlphaFoldDB" id="A0A5F8G8X6"/>
<evidence type="ECO:0000313" key="15">
    <source>
        <dbReference type="Ensembl" id="ENSMODP00000043933.1"/>
    </source>
</evidence>
<evidence type="ECO:0000313" key="16">
    <source>
        <dbReference type="Proteomes" id="UP000002280"/>
    </source>
</evidence>
<reference evidence="15 16" key="1">
    <citation type="journal article" date="2007" name="Nature">
        <title>Genome of the marsupial Monodelphis domestica reveals innovation in non-coding sequences.</title>
        <authorList>
            <person name="Mikkelsen T.S."/>
            <person name="Wakefield M.J."/>
            <person name="Aken B."/>
            <person name="Amemiya C.T."/>
            <person name="Chang J.L."/>
            <person name="Duke S."/>
            <person name="Garber M."/>
            <person name="Gentles A.J."/>
            <person name="Goodstadt L."/>
            <person name="Heger A."/>
            <person name="Jurka J."/>
            <person name="Kamal M."/>
            <person name="Mauceli E."/>
            <person name="Searle S.M."/>
            <person name="Sharpe T."/>
            <person name="Baker M.L."/>
            <person name="Batzer M.A."/>
            <person name="Benos P.V."/>
            <person name="Belov K."/>
            <person name="Clamp M."/>
            <person name="Cook A."/>
            <person name="Cuff J."/>
            <person name="Das R."/>
            <person name="Davidow L."/>
            <person name="Deakin J.E."/>
            <person name="Fazzari M.J."/>
            <person name="Glass J.L."/>
            <person name="Grabherr M."/>
            <person name="Greally J.M."/>
            <person name="Gu W."/>
            <person name="Hore T.A."/>
            <person name="Huttley G.A."/>
            <person name="Kleber M."/>
            <person name="Jirtle R.L."/>
            <person name="Koina E."/>
            <person name="Lee J.T."/>
            <person name="Mahony S."/>
            <person name="Marra M.A."/>
            <person name="Miller R.D."/>
            <person name="Nicholls R.D."/>
            <person name="Oda M."/>
            <person name="Papenfuss A.T."/>
            <person name="Parra Z.E."/>
            <person name="Pollock D.D."/>
            <person name="Ray D.A."/>
            <person name="Schein J.E."/>
            <person name="Speed T.P."/>
            <person name="Thompson K."/>
            <person name="VandeBerg J.L."/>
            <person name="Wade C.M."/>
            <person name="Walker J.A."/>
            <person name="Waters P.D."/>
            <person name="Webber C."/>
            <person name="Weidman J.R."/>
            <person name="Xie X."/>
            <person name="Zody M.C."/>
            <person name="Baldwin J."/>
            <person name="Abdouelleil A."/>
            <person name="Abdulkadir J."/>
            <person name="Abebe A."/>
            <person name="Abera B."/>
            <person name="Abreu J."/>
            <person name="Acer S.C."/>
            <person name="Aftuck L."/>
            <person name="Alexander A."/>
            <person name="An P."/>
            <person name="Anderson E."/>
            <person name="Anderson S."/>
            <person name="Arachi H."/>
            <person name="Azer M."/>
            <person name="Bachantsang P."/>
            <person name="Barry A."/>
            <person name="Bayul T."/>
            <person name="Berlin A."/>
            <person name="Bessette D."/>
            <person name="Bloom T."/>
            <person name="Bloom T."/>
            <person name="Boguslavskiy L."/>
            <person name="Bonnet C."/>
            <person name="Boukhgalter B."/>
            <person name="Bourzgui I."/>
            <person name="Brown A."/>
            <person name="Cahill P."/>
            <person name="Channer S."/>
            <person name="Cheshatsang Y."/>
            <person name="Chuda L."/>
            <person name="Citroen M."/>
            <person name="Collymore A."/>
            <person name="Cooke P."/>
            <person name="Costello M."/>
            <person name="D'Aco K."/>
            <person name="Daza R."/>
            <person name="De Haan G."/>
            <person name="DeGray S."/>
            <person name="DeMaso C."/>
            <person name="Dhargay N."/>
            <person name="Dooley K."/>
            <person name="Dooley E."/>
            <person name="Doricent M."/>
            <person name="Dorje P."/>
            <person name="Dorjee K."/>
            <person name="Dupes A."/>
            <person name="Elong R."/>
            <person name="Falk J."/>
            <person name="Farina A."/>
            <person name="Faro S."/>
            <person name="Ferguson D."/>
            <person name="Fisher S."/>
            <person name="Foley C.D."/>
            <person name="Franke A."/>
            <person name="Friedrich D."/>
            <person name="Gadbois L."/>
            <person name="Gearin G."/>
            <person name="Gearin C.R."/>
            <person name="Giannoukos G."/>
            <person name="Goode T."/>
            <person name="Graham J."/>
            <person name="Grandbois E."/>
            <person name="Grewal S."/>
            <person name="Gyaltsen K."/>
            <person name="Hafez N."/>
            <person name="Hagos B."/>
            <person name="Hall J."/>
            <person name="Henson C."/>
            <person name="Hollinger A."/>
            <person name="Honan T."/>
            <person name="Huard M.D."/>
            <person name="Hughes L."/>
            <person name="Hurhula B."/>
            <person name="Husby M.E."/>
            <person name="Kamat A."/>
            <person name="Kanga B."/>
            <person name="Kashin S."/>
            <person name="Khazanovich D."/>
            <person name="Kisner P."/>
            <person name="Lance K."/>
            <person name="Lara M."/>
            <person name="Lee W."/>
            <person name="Lennon N."/>
            <person name="Letendre F."/>
            <person name="LeVine R."/>
            <person name="Lipovsky A."/>
            <person name="Liu X."/>
            <person name="Liu J."/>
            <person name="Liu S."/>
            <person name="Lokyitsang T."/>
            <person name="Lokyitsang Y."/>
            <person name="Lubonja R."/>
            <person name="Lui A."/>
            <person name="MacDonald P."/>
            <person name="Magnisalis V."/>
            <person name="Maru K."/>
            <person name="Matthews C."/>
            <person name="McCusker W."/>
            <person name="McDonough S."/>
            <person name="Mehta T."/>
            <person name="Meldrim J."/>
            <person name="Meneus L."/>
            <person name="Mihai O."/>
            <person name="Mihalev A."/>
            <person name="Mihova T."/>
            <person name="Mittelman R."/>
            <person name="Mlenga V."/>
            <person name="Montmayeur A."/>
            <person name="Mulrain L."/>
            <person name="Navidi A."/>
            <person name="Naylor J."/>
            <person name="Negash T."/>
            <person name="Nguyen T."/>
            <person name="Nguyen N."/>
            <person name="Nicol R."/>
            <person name="Norbu C."/>
            <person name="Norbu N."/>
            <person name="Novod N."/>
            <person name="O'Neill B."/>
            <person name="Osman S."/>
            <person name="Markiewicz E."/>
            <person name="Oyono O.L."/>
            <person name="Patti C."/>
            <person name="Phunkhang P."/>
            <person name="Pierre F."/>
            <person name="Priest M."/>
            <person name="Raghuraman S."/>
            <person name="Rege F."/>
            <person name="Reyes R."/>
            <person name="Rise C."/>
            <person name="Rogov P."/>
            <person name="Ross K."/>
            <person name="Ryan E."/>
            <person name="Settipalli S."/>
            <person name="Shea T."/>
            <person name="Sherpa N."/>
            <person name="Shi L."/>
            <person name="Shih D."/>
            <person name="Sparrow T."/>
            <person name="Spaulding J."/>
            <person name="Stalker J."/>
            <person name="Stange-Thomann N."/>
            <person name="Stavropoulos S."/>
            <person name="Stone C."/>
            <person name="Strader C."/>
            <person name="Tesfaye S."/>
            <person name="Thomson T."/>
            <person name="Thoulutsang Y."/>
            <person name="Thoulutsang D."/>
            <person name="Topham K."/>
            <person name="Topping I."/>
            <person name="Tsamla T."/>
            <person name="Vassiliev H."/>
            <person name="Vo A."/>
            <person name="Wangchuk T."/>
            <person name="Wangdi T."/>
            <person name="Weiand M."/>
            <person name="Wilkinson J."/>
            <person name="Wilson A."/>
            <person name="Yadav S."/>
            <person name="Young G."/>
            <person name="Yu Q."/>
            <person name="Zembek L."/>
            <person name="Zhong D."/>
            <person name="Zimmer A."/>
            <person name="Zwirko Z."/>
            <person name="Jaffe D.B."/>
            <person name="Alvarez P."/>
            <person name="Brockman W."/>
            <person name="Butler J."/>
            <person name="Chin C."/>
            <person name="Gnerre S."/>
            <person name="MacCallum I."/>
            <person name="Graves J.A."/>
            <person name="Ponting C.P."/>
            <person name="Breen M."/>
            <person name="Samollow P.B."/>
            <person name="Lander E.S."/>
            <person name="Lindblad-Toh K."/>
        </authorList>
    </citation>
    <scope>NUCLEOTIDE SEQUENCE [LARGE SCALE GENOMIC DNA]</scope>
</reference>
<evidence type="ECO:0000256" key="7">
    <source>
        <dbReference type="ARBA" id="ARBA00023136"/>
    </source>
</evidence>
<dbReference type="GO" id="GO:0042613">
    <property type="term" value="C:MHC class II protein complex"/>
    <property type="evidence" value="ECO:0000318"/>
    <property type="project" value="GO_Central"/>
</dbReference>
<evidence type="ECO:0000256" key="10">
    <source>
        <dbReference type="ARBA" id="ARBA00023182"/>
    </source>
</evidence>
<dbReference type="GeneID" id="100025932"/>
<evidence type="ECO:0000256" key="12">
    <source>
        <dbReference type="SAM" id="Phobius"/>
    </source>
</evidence>
<keyword evidence="5 12" id="KW-1133">Transmembrane helix</keyword>
<dbReference type="GO" id="GO:0031902">
    <property type="term" value="C:late endosome membrane"/>
    <property type="evidence" value="ECO:0000318"/>
    <property type="project" value="GO_Central"/>
</dbReference>
<dbReference type="OrthoDB" id="8925804at2759"/>
<protein>
    <submittedName>
        <fullName evidence="15">RLA class II histocompatibility antigen, DP alpha-1 chain-like</fullName>
    </submittedName>
</protein>
<evidence type="ECO:0000259" key="14">
    <source>
        <dbReference type="PROSITE" id="PS50835"/>
    </source>
</evidence>
<dbReference type="InterPro" id="IPR013783">
    <property type="entry name" value="Ig-like_fold"/>
</dbReference>
<evidence type="ECO:0000256" key="2">
    <source>
        <dbReference type="ARBA" id="ARBA00007394"/>
    </source>
</evidence>
<evidence type="ECO:0000256" key="9">
    <source>
        <dbReference type="ARBA" id="ARBA00023180"/>
    </source>
</evidence>
<keyword evidence="16" id="KW-1185">Reference proteome</keyword>
<dbReference type="InterPro" id="IPR007110">
    <property type="entry name" value="Ig-like_dom"/>
</dbReference>
<name>A0A5F8G8X6_MONDO</name>
<dbReference type="InterPro" id="IPR050160">
    <property type="entry name" value="MHC/Immunoglobulin"/>
</dbReference>
<evidence type="ECO:0000256" key="4">
    <source>
        <dbReference type="ARBA" id="ARBA00022859"/>
    </source>
</evidence>
<keyword evidence="8" id="KW-1015">Disulfide bond</keyword>
<feature type="domain" description="Ig-like" evidence="14">
    <location>
        <begin position="111"/>
        <end position="191"/>
    </location>
</feature>
<evidence type="ECO:0000256" key="1">
    <source>
        <dbReference type="ARBA" id="ARBA00004479"/>
    </source>
</evidence>
<comment type="similarity">
    <text evidence="2 11">Belongs to the MHC class II family.</text>
</comment>
<dbReference type="InterPro" id="IPR003006">
    <property type="entry name" value="Ig/MHC_CS"/>
</dbReference>
<keyword evidence="3 12" id="KW-0812">Transmembrane</keyword>
<dbReference type="Gene3D" id="2.60.40.10">
    <property type="entry name" value="Immunoglobulins"/>
    <property type="match status" value="1"/>
</dbReference>
<reference evidence="15" key="3">
    <citation type="submission" date="2025-09" db="UniProtKB">
        <authorList>
            <consortium name="Ensembl"/>
        </authorList>
    </citation>
    <scope>IDENTIFICATION</scope>
</reference>
<dbReference type="GO" id="GO:0002250">
    <property type="term" value="P:adaptive immune response"/>
    <property type="evidence" value="ECO:0007669"/>
    <property type="project" value="UniProtKB-KW"/>
</dbReference>
<dbReference type="OMA" id="HLFRKFC"/>
<keyword evidence="7 12" id="KW-0472">Membrane</keyword>
<dbReference type="SUPFAM" id="SSF48726">
    <property type="entry name" value="Immunoglobulin"/>
    <property type="match status" value="1"/>
</dbReference>
<evidence type="ECO:0000256" key="8">
    <source>
        <dbReference type="ARBA" id="ARBA00023157"/>
    </source>
</evidence>
<feature type="transmembrane region" description="Helical" evidence="12">
    <location>
        <begin position="213"/>
        <end position="238"/>
    </location>
</feature>
<dbReference type="GO" id="GO:0050870">
    <property type="term" value="P:positive regulation of T cell activation"/>
    <property type="evidence" value="ECO:0000318"/>
    <property type="project" value="GO_Central"/>
</dbReference>
<dbReference type="STRING" id="13616.ENSMODP00000043933"/>
<dbReference type="Pfam" id="PF07654">
    <property type="entry name" value="C1-set"/>
    <property type="match status" value="1"/>
</dbReference>
<dbReference type="SMART" id="SM00407">
    <property type="entry name" value="IGc1"/>
    <property type="match status" value="1"/>
</dbReference>
<sequence>MTSSLVSILGILSLAALLIKWRVWATNDHVINSVTFVQTHKPSGQFLHEFDGDEQLHVDLDRKEIVWRLPEFGHIFSFSAQIGLGNIAVDMANLNHLIRQTNHTPATVVAPEVTIFPKEPVEAEEPNLLICHIDKFSPPVINVTWLRNGQSVTTGIDETVFLPRDDYSFHKFHYLTFFPSNDDVYDCVVEHWGLEKPLFKHWEPEMLTPPSEIMETIVCVLGLVMGLVGIIGGIPLIIRGLRSGDPDHRSCTSHLLQEIFPRGS</sequence>